<evidence type="ECO:0000313" key="5">
    <source>
        <dbReference type="Proteomes" id="UP000029981"/>
    </source>
</evidence>
<reference evidence="4 5" key="4">
    <citation type="journal article" date="2011" name="BMC Genomics">
        <title>RNA-Seq improves annotation of protein-coding genes in the cucumber genome.</title>
        <authorList>
            <person name="Li Z."/>
            <person name="Zhang Z."/>
            <person name="Yan P."/>
            <person name="Huang S."/>
            <person name="Fei Z."/>
            <person name="Lin K."/>
        </authorList>
    </citation>
    <scope>NUCLEOTIDE SEQUENCE [LARGE SCALE GENOMIC DNA]</scope>
    <source>
        <strain evidence="5">cv. 9930</strain>
    </source>
</reference>
<feature type="repeat" description="PPR" evidence="3">
    <location>
        <begin position="285"/>
        <end position="315"/>
    </location>
</feature>
<dbReference type="OMA" id="IWNSMIF"/>
<feature type="repeat" description="PPR" evidence="3">
    <location>
        <begin position="316"/>
        <end position="350"/>
    </location>
</feature>
<protein>
    <recommendedName>
        <fullName evidence="6">Pentatricopeptide repeat-containing protein</fullName>
    </recommendedName>
</protein>
<evidence type="ECO:0008006" key="6">
    <source>
        <dbReference type="Google" id="ProtNLM"/>
    </source>
</evidence>
<dbReference type="SUPFAM" id="SSF48452">
    <property type="entry name" value="TPR-like"/>
    <property type="match status" value="1"/>
</dbReference>
<evidence type="ECO:0000313" key="4">
    <source>
        <dbReference type="EMBL" id="KGN62074.1"/>
    </source>
</evidence>
<dbReference type="Pfam" id="PF01535">
    <property type="entry name" value="PPR"/>
    <property type="match status" value="8"/>
</dbReference>
<dbReference type="InterPro" id="IPR011990">
    <property type="entry name" value="TPR-like_helical_dom_sf"/>
</dbReference>
<dbReference type="Gene3D" id="1.25.40.10">
    <property type="entry name" value="Tetratricopeptide repeat domain"/>
    <property type="match status" value="6"/>
</dbReference>
<dbReference type="PANTHER" id="PTHR47926:SF527">
    <property type="entry name" value="PENTATRICOPEPTIDE REPEAT-CONTAINING PROTEIN"/>
    <property type="match status" value="1"/>
</dbReference>
<dbReference type="PANTHER" id="PTHR47926">
    <property type="entry name" value="PENTATRICOPEPTIDE REPEAT-CONTAINING PROTEIN"/>
    <property type="match status" value="1"/>
</dbReference>
<dbReference type="EMBL" id="CM002923">
    <property type="protein sequence ID" value="KGN62074.1"/>
    <property type="molecule type" value="Genomic_DNA"/>
</dbReference>
<evidence type="ECO:0000256" key="2">
    <source>
        <dbReference type="ARBA" id="ARBA00061659"/>
    </source>
</evidence>
<feature type="repeat" description="PPR" evidence="3">
    <location>
        <begin position="215"/>
        <end position="249"/>
    </location>
</feature>
<dbReference type="PROSITE" id="PS51375">
    <property type="entry name" value="PPR"/>
    <property type="match status" value="6"/>
</dbReference>
<feature type="repeat" description="PPR" evidence="3">
    <location>
        <begin position="417"/>
        <end position="451"/>
    </location>
</feature>
<dbReference type="FunFam" id="1.25.40.10:FF:000361">
    <property type="entry name" value="Pentatricopeptide repeat-containing protein chloroplastic"/>
    <property type="match status" value="1"/>
</dbReference>
<dbReference type="Proteomes" id="UP000029981">
    <property type="component" value="Chromosome 2"/>
</dbReference>
<organism evidence="4 5">
    <name type="scientific">Cucumis sativus</name>
    <name type="common">Cucumber</name>
    <dbReference type="NCBI Taxonomy" id="3659"/>
    <lineage>
        <taxon>Eukaryota</taxon>
        <taxon>Viridiplantae</taxon>
        <taxon>Streptophyta</taxon>
        <taxon>Embryophyta</taxon>
        <taxon>Tracheophyta</taxon>
        <taxon>Spermatophyta</taxon>
        <taxon>Magnoliopsida</taxon>
        <taxon>eudicotyledons</taxon>
        <taxon>Gunneridae</taxon>
        <taxon>Pentapetalae</taxon>
        <taxon>rosids</taxon>
        <taxon>fabids</taxon>
        <taxon>Cucurbitales</taxon>
        <taxon>Cucurbitaceae</taxon>
        <taxon>Benincaseae</taxon>
        <taxon>Cucumis</taxon>
    </lineage>
</organism>
<sequence>MRCLFFVNMNWAYLPTTSTRSCKFFSSISPNVQPMLPSFSSQNVKVKGRALANLLLAPVSNKSILYYRKVHCQVVLWGLQYDVFLSNLLLHSYFKIGSVFDAGTLFDKMPNRNLVSWSSVVSMYTQLGYNEKALLYFLEFQRTCVDKLNEYILASIIRACVQRDGGEPGSQVHSYVIKSGFGEDVYVGTSLVVLYAKHGEIDKARLVFDGLVLKTPVTWTAIITGYTKSGRSEVSLQLFNLMMESNVIPDKYVLSSILNACSVLGYLKGGKQIHAYVLRSETKMDVSTYNVLIDFYTKCGRVKAGKALFDRLDVKNIISWTTMIAGYMQNSYDWEAVELVGEMFRMGWKPDEYACSSVLTSCGSVDALQHGRQIHSYVIKVCLEHDNFVTNALIDMYSKCNALDDAKRVFDVVTCHSVVYYNAMIEGYSRQGYLCGALEVFQEMRLKHVSPSFLTFVSLLGLSAALLCLQLSKQIHGLIIKYGFSLDKFTSSALIDVYSKCSCIRDARYVFEGTTNKDIVVWNSLFSGYNLQLKSEEAFKLYSDLQLSRERPNEFTFAALTTAASILASLPHGQQFHNQVMKMGLESDPFITNALVDMYAKCGSVEEAEKIFSSSVWKDTACWNSMISMYAQHGKVEEALRMFETMVSNNINPNYVTFVSVLSACSHVGFVEDGLQHYNSMARYGIEPGIEHYASVVTLLGRAGRLTEAREFIEKMTIRPAALVWRSLLSACRVFGNVELAKHAAEMAISIDPMDSGSYVMLSNIFASKGMWGDVKRLRLKMDVNGVVKEPGQSWIEVNGEVHIFVSRDKVHDETDLIYLALDELTTQMKDVGCVHDTTILEMID</sequence>
<proteinExistence type="inferred from homology"/>
<dbReference type="GO" id="GO:0003729">
    <property type="term" value="F:mRNA binding"/>
    <property type="evidence" value="ECO:0007669"/>
    <property type="project" value="UniProtKB-ARBA"/>
</dbReference>
<keyword evidence="1" id="KW-0677">Repeat</keyword>
<accession>A0A0A0LM26</accession>
<dbReference type="STRING" id="3659.A0A0A0LM26"/>
<dbReference type="GO" id="GO:0003723">
    <property type="term" value="F:RNA binding"/>
    <property type="evidence" value="ECO:0000318"/>
    <property type="project" value="GO_Central"/>
</dbReference>
<dbReference type="FunFam" id="1.25.40.10:FF:000353">
    <property type="entry name" value="Pentatricopeptide repeat-containing protein At4g39530"/>
    <property type="match status" value="1"/>
</dbReference>
<dbReference type="eggNOG" id="KOG4197">
    <property type="taxonomic scope" value="Eukaryota"/>
</dbReference>
<gene>
    <name evidence="4" type="ORF">Csa_2G295990</name>
</gene>
<reference evidence="4 5" key="1">
    <citation type="journal article" date="2009" name="Nat. Genet.">
        <title>The genome of the cucumber, Cucumis sativus L.</title>
        <authorList>
            <person name="Huang S."/>
            <person name="Li R."/>
            <person name="Zhang Z."/>
            <person name="Li L."/>
            <person name="Gu X."/>
            <person name="Fan W."/>
            <person name="Lucas W.J."/>
            <person name="Wang X."/>
            <person name="Xie B."/>
            <person name="Ni P."/>
            <person name="Ren Y."/>
            <person name="Zhu H."/>
            <person name="Li J."/>
            <person name="Lin K."/>
            <person name="Jin W."/>
            <person name="Fei Z."/>
            <person name="Li G."/>
            <person name="Staub J."/>
            <person name="Kilian A."/>
            <person name="van der Vossen E.A."/>
            <person name="Wu Y."/>
            <person name="Guo J."/>
            <person name="He J."/>
            <person name="Jia Z."/>
            <person name="Ren Y."/>
            <person name="Tian G."/>
            <person name="Lu Y."/>
            <person name="Ruan J."/>
            <person name="Qian W."/>
            <person name="Wang M."/>
            <person name="Huang Q."/>
            <person name="Li B."/>
            <person name="Xuan Z."/>
            <person name="Cao J."/>
            <person name="Asan"/>
            <person name="Wu Z."/>
            <person name="Zhang J."/>
            <person name="Cai Q."/>
            <person name="Bai Y."/>
            <person name="Zhao B."/>
            <person name="Han Y."/>
            <person name="Li Y."/>
            <person name="Li X."/>
            <person name="Wang S."/>
            <person name="Shi Q."/>
            <person name="Liu S."/>
            <person name="Cho W.K."/>
            <person name="Kim J.Y."/>
            <person name="Xu Y."/>
            <person name="Heller-Uszynska K."/>
            <person name="Miao H."/>
            <person name="Cheng Z."/>
            <person name="Zhang S."/>
            <person name="Wu J."/>
            <person name="Yang Y."/>
            <person name="Kang H."/>
            <person name="Li M."/>
            <person name="Liang H."/>
            <person name="Ren X."/>
            <person name="Shi Z."/>
            <person name="Wen M."/>
            <person name="Jian M."/>
            <person name="Yang H."/>
            <person name="Zhang G."/>
            <person name="Yang Z."/>
            <person name="Chen R."/>
            <person name="Liu S."/>
            <person name="Li J."/>
            <person name="Ma L."/>
            <person name="Liu H."/>
            <person name="Zhou Y."/>
            <person name="Zhao J."/>
            <person name="Fang X."/>
            <person name="Li G."/>
            <person name="Fang L."/>
            <person name="Li Y."/>
            <person name="Liu D."/>
            <person name="Zheng H."/>
            <person name="Zhang Y."/>
            <person name="Qin N."/>
            <person name="Li Z."/>
            <person name="Yang G."/>
            <person name="Yang S."/>
            <person name="Bolund L."/>
            <person name="Kristiansen K."/>
            <person name="Zheng H."/>
            <person name="Li S."/>
            <person name="Zhang X."/>
            <person name="Yang H."/>
            <person name="Wang J."/>
            <person name="Sun R."/>
            <person name="Zhang B."/>
            <person name="Jiang S."/>
            <person name="Wang J."/>
            <person name="Du Y."/>
            <person name="Li S."/>
        </authorList>
    </citation>
    <scope>NUCLEOTIDE SEQUENCE [LARGE SCALE GENOMIC DNA]</scope>
    <source>
        <strain evidence="5">cv. 9930</strain>
    </source>
</reference>
<dbReference type="Pfam" id="PF13041">
    <property type="entry name" value="PPR_2"/>
    <property type="match status" value="3"/>
</dbReference>
<dbReference type="NCBIfam" id="TIGR00756">
    <property type="entry name" value="PPR"/>
    <property type="match status" value="4"/>
</dbReference>
<keyword evidence="5" id="KW-1185">Reference proteome</keyword>
<dbReference type="FunFam" id="1.25.40.10:FF:000073">
    <property type="entry name" value="Pentatricopeptide repeat-containing protein chloroplastic"/>
    <property type="match status" value="1"/>
</dbReference>
<feature type="repeat" description="PPR" evidence="3">
    <location>
        <begin position="619"/>
        <end position="653"/>
    </location>
</feature>
<reference evidence="4 5" key="2">
    <citation type="journal article" date="2009" name="PLoS ONE">
        <title>An integrated genetic and cytogenetic map of the cucumber genome.</title>
        <authorList>
            <person name="Ren Y."/>
            <person name="Zhang Z."/>
            <person name="Liu J."/>
            <person name="Staub J.E."/>
            <person name="Han Y."/>
            <person name="Cheng Z."/>
            <person name="Li X."/>
            <person name="Lu J."/>
            <person name="Miao H."/>
            <person name="Kang H."/>
            <person name="Xie B."/>
            <person name="Gu X."/>
            <person name="Wang X."/>
            <person name="Du Y."/>
            <person name="Jin W."/>
            <person name="Huang S."/>
        </authorList>
    </citation>
    <scope>NUCLEOTIDE SEQUENCE [LARGE SCALE GENOMIC DNA]</scope>
    <source>
        <strain evidence="5">cv. 9930</strain>
    </source>
</reference>
<reference evidence="4 5" key="3">
    <citation type="journal article" date="2010" name="BMC Genomics">
        <title>Transcriptome sequencing and comparative analysis of cucumber flowers with different sex types.</title>
        <authorList>
            <person name="Guo S."/>
            <person name="Zheng Y."/>
            <person name="Joung J.G."/>
            <person name="Liu S."/>
            <person name="Zhang Z."/>
            <person name="Crasta O.R."/>
            <person name="Sobral B.W."/>
            <person name="Xu Y."/>
            <person name="Huang S."/>
            <person name="Fei Z."/>
        </authorList>
    </citation>
    <scope>NUCLEOTIDE SEQUENCE [LARGE SCALE GENOMIC DNA]</scope>
    <source>
        <strain evidence="5">cv. 9930</strain>
    </source>
</reference>
<dbReference type="InterPro" id="IPR002885">
    <property type="entry name" value="PPR_rpt"/>
</dbReference>
<dbReference type="GO" id="GO:0009451">
    <property type="term" value="P:RNA modification"/>
    <property type="evidence" value="ECO:0000318"/>
    <property type="project" value="GO_Central"/>
</dbReference>
<evidence type="ECO:0000256" key="3">
    <source>
        <dbReference type="PROSITE-ProRule" id="PRU00708"/>
    </source>
</evidence>
<dbReference type="InterPro" id="IPR046848">
    <property type="entry name" value="E_motif"/>
</dbReference>
<evidence type="ECO:0000256" key="1">
    <source>
        <dbReference type="ARBA" id="ARBA00022737"/>
    </source>
</evidence>
<dbReference type="Pfam" id="PF20431">
    <property type="entry name" value="E_motif"/>
    <property type="match status" value="1"/>
</dbReference>
<name>A0A0A0LM26_CUCSA</name>
<dbReference type="InterPro" id="IPR046960">
    <property type="entry name" value="PPR_At4g14850-like_plant"/>
</dbReference>
<dbReference type="AlphaFoldDB" id="A0A0A0LM26"/>
<dbReference type="Gramene" id="KGN62074">
    <property type="protein sequence ID" value="KGN62074"/>
    <property type="gene ID" value="Csa_2G295990"/>
</dbReference>
<comment type="similarity">
    <text evidence="2">Belongs to the PPR family. PCMP-E subfamily.</text>
</comment>
<dbReference type="FunFam" id="1.25.40.10:FF:000090">
    <property type="entry name" value="Pentatricopeptide repeat-containing protein, chloroplastic"/>
    <property type="match status" value="1"/>
</dbReference>
<feature type="repeat" description="PPR" evidence="3">
    <location>
        <begin position="654"/>
        <end position="688"/>
    </location>
</feature>